<dbReference type="GO" id="GO:0004674">
    <property type="term" value="F:protein serine/threonine kinase activity"/>
    <property type="evidence" value="ECO:0007669"/>
    <property type="project" value="UniProtKB-KW"/>
</dbReference>
<dbReference type="AlphaFoldDB" id="A0A7W7DF85"/>
<dbReference type="Pfam" id="PF13581">
    <property type="entry name" value="HATPase_c_2"/>
    <property type="match status" value="1"/>
</dbReference>
<dbReference type="EMBL" id="JACHND010000001">
    <property type="protein sequence ID" value="MBB4704253.1"/>
    <property type="molecule type" value="Genomic_DNA"/>
</dbReference>
<dbReference type="PANTHER" id="PTHR35526:SF3">
    <property type="entry name" value="ANTI-SIGMA-F FACTOR RSBW"/>
    <property type="match status" value="1"/>
</dbReference>
<dbReference type="InterPro" id="IPR003594">
    <property type="entry name" value="HATPase_dom"/>
</dbReference>
<evidence type="ECO:0000259" key="2">
    <source>
        <dbReference type="Pfam" id="PF13581"/>
    </source>
</evidence>
<evidence type="ECO:0000313" key="4">
    <source>
        <dbReference type="Proteomes" id="UP000542210"/>
    </source>
</evidence>
<dbReference type="SUPFAM" id="SSF55874">
    <property type="entry name" value="ATPase domain of HSP90 chaperone/DNA topoisomerase II/histidine kinase"/>
    <property type="match status" value="1"/>
</dbReference>
<name>A0A7W7DF85_9ACTN</name>
<dbReference type="PANTHER" id="PTHR35526">
    <property type="entry name" value="ANTI-SIGMA-F FACTOR RSBW-RELATED"/>
    <property type="match status" value="1"/>
</dbReference>
<organism evidence="3 4">
    <name type="scientific">Sphaerisporangium siamense</name>
    <dbReference type="NCBI Taxonomy" id="795645"/>
    <lineage>
        <taxon>Bacteria</taxon>
        <taxon>Bacillati</taxon>
        <taxon>Actinomycetota</taxon>
        <taxon>Actinomycetes</taxon>
        <taxon>Streptosporangiales</taxon>
        <taxon>Streptosporangiaceae</taxon>
        <taxon>Sphaerisporangium</taxon>
    </lineage>
</organism>
<keyword evidence="1" id="KW-0723">Serine/threonine-protein kinase</keyword>
<dbReference type="Gene3D" id="3.30.565.10">
    <property type="entry name" value="Histidine kinase-like ATPase, C-terminal domain"/>
    <property type="match status" value="1"/>
</dbReference>
<feature type="domain" description="Histidine kinase/HSP90-like ATPase" evidence="2">
    <location>
        <begin position="13"/>
        <end position="97"/>
    </location>
</feature>
<dbReference type="Proteomes" id="UP000542210">
    <property type="component" value="Unassembled WGS sequence"/>
</dbReference>
<dbReference type="CDD" id="cd16936">
    <property type="entry name" value="HATPase_RsbW-like"/>
    <property type="match status" value="1"/>
</dbReference>
<dbReference type="InterPro" id="IPR036890">
    <property type="entry name" value="HATPase_C_sf"/>
</dbReference>
<keyword evidence="1" id="KW-0808">Transferase</keyword>
<proteinExistence type="predicted"/>
<evidence type="ECO:0000313" key="3">
    <source>
        <dbReference type="EMBL" id="MBB4704253.1"/>
    </source>
</evidence>
<accession>A0A7W7DF85</accession>
<dbReference type="InterPro" id="IPR050267">
    <property type="entry name" value="Anti-sigma-factor_SerPK"/>
</dbReference>
<keyword evidence="4" id="KW-1185">Reference proteome</keyword>
<sequence>MAGLLGEEHPYRDDAVLLTSELAGNAVRHAAGHDFLVSVAFAAGRVLVAVEDGGSAKIPTLRRPDVEATEGRGLMLVNDIAGKWGFQRDTGGTVVWFELGEPTGSSPAEPV</sequence>
<protein>
    <submittedName>
        <fullName evidence="3">Anti-sigma regulatory factor (Ser/Thr protein kinase)</fullName>
    </submittedName>
</protein>
<comment type="caution">
    <text evidence="3">The sequence shown here is derived from an EMBL/GenBank/DDBJ whole genome shotgun (WGS) entry which is preliminary data.</text>
</comment>
<gene>
    <name evidence="3" type="ORF">BJ982_005797</name>
</gene>
<evidence type="ECO:0000256" key="1">
    <source>
        <dbReference type="ARBA" id="ARBA00022527"/>
    </source>
</evidence>
<keyword evidence="1" id="KW-0418">Kinase</keyword>
<reference evidence="3 4" key="1">
    <citation type="submission" date="2020-08" db="EMBL/GenBank/DDBJ databases">
        <title>Sequencing the genomes of 1000 actinobacteria strains.</title>
        <authorList>
            <person name="Klenk H.-P."/>
        </authorList>
    </citation>
    <scope>NUCLEOTIDE SEQUENCE [LARGE SCALE GENOMIC DNA]</scope>
    <source>
        <strain evidence="3 4">DSM 45784</strain>
    </source>
</reference>